<organism evidence="1 2">
    <name type="scientific">Lentilactobacillus buchneri DSM 20057</name>
    <dbReference type="NCBI Taxonomy" id="1423728"/>
    <lineage>
        <taxon>Bacteria</taxon>
        <taxon>Bacillati</taxon>
        <taxon>Bacillota</taxon>
        <taxon>Bacilli</taxon>
        <taxon>Lactobacillales</taxon>
        <taxon>Lactobacillaceae</taxon>
        <taxon>Lentilactobacillus</taxon>
    </lineage>
</organism>
<comment type="caution">
    <text evidence="1">The sequence shown here is derived from an EMBL/GenBank/DDBJ whole genome shotgun (WGS) entry which is preliminary data.</text>
</comment>
<dbReference type="AlphaFoldDB" id="A0A4R5NPE3"/>
<dbReference type="Proteomes" id="UP000295181">
    <property type="component" value="Unassembled WGS sequence"/>
</dbReference>
<dbReference type="RefSeq" id="WP_056939197.1">
    <property type="nucleotide sequence ID" value="NZ_AZDM01000035.1"/>
</dbReference>
<protein>
    <submittedName>
        <fullName evidence="1">Uncharacterized protein</fullName>
    </submittedName>
</protein>
<accession>A0A4R5NPE3</accession>
<evidence type="ECO:0000313" key="2">
    <source>
        <dbReference type="Proteomes" id="UP000295181"/>
    </source>
</evidence>
<proteinExistence type="predicted"/>
<sequence length="309" mass="35405">MTEMIKNDRVILLSAQEDLRDGRYNQVVNKAEHLLGKYPQSVELNDLYANALYHLKRYADAGQVVADFAGSFIAQPRYQGHAMEILLANNLFMSAREVLAQVSTSKKGEWKQRIVTAENDYRQQHSTELAAKSRKFAYLGALSVTEQVHEVQAALHLPLNEYLSAAKTLLNDPFGWQVSKTQVLLQLMKAQVSENVDLIWLDGKTHTISLDELKPLEKIDAFVRVLQIVEQQFADKDPIKLDLLERELFTQSNYIYPYFDDVMTEPNFWAQAIIAQSFGEPLPAKTQQQQRMLSWINQIHDQEIKIGLI</sequence>
<name>A0A4R5NPE3_LENBU</name>
<dbReference type="GeneID" id="72461811"/>
<gene>
    <name evidence="1" type="ORF">C5L32_000076</name>
</gene>
<reference evidence="1 2" key="1">
    <citation type="journal article" date="2019" name="Appl. Microbiol. Biotechnol.">
        <title>Uncovering carbohydrate metabolism through a genotype-phenotype association study of 56 lactic acid bacteria genomes.</title>
        <authorList>
            <person name="Buron-Moles G."/>
            <person name="Chailyan A."/>
            <person name="Dolejs I."/>
            <person name="Forster J."/>
            <person name="Miks M.H."/>
        </authorList>
    </citation>
    <scope>NUCLEOTIDE SEQUENCE [LARGE SCALE GENOMIC DNA]</scope>
    <source>
        <strain evidence="1 2">ATCC 4005</strain>
    </source>
</reference>
<dbReference type="EMBL" id="PUFP01000039">
    <property type="protein sequence ID" value="TDG78484.1"/>
    <property type="molecule type" value="Genomic_DNA"/>
</dbReference>
<evidence type="ECO:0000313" key="1">
    <source>
        <dbReference type="EMBL" id="TDG78484.1"/>
    </source>
</evidence>